<feature type="domain" description="Stealth protein CR1 conserved region 1" evidence="5">
    <location>
        <begin position="8"/>
        <end position="34"/>
    </location>
</feature>
<dbReference type="Pfam" id="PF11380">
    <property type="entry name" value="Stealth_CR2"/>
    <property type="match status" value="1"/>
</dbReference>
<dbReference type="GO" id="GO:0000271">
    <property type="term" value="P:polysaccharide biosynthetic process"/>
    <property type="evidence" value="ECO:0007669"/>
    <property type="project" value="UniProtKB-KW"/>
</dbReference>
<keyword evidence="3" id="KW-0270">Exopolysaccharide synthesis</keyword>
<keyword evidence="2" id="KW-0808">Transferase</keyword>
<reference evidence="7" key="1">
    <citation type="submission" date="2017-05" db="EMBL/GenBank/DDBJ databases">
        <authorList>
            <person name="Barney B.M."/>
        </authorList>
    </citation>
    <scope>NUCLEOTIDE SEQUENCE [LARGE SCALE GENOMIC DNA]</scope>
    <source>
        <strain evidence="7">PSBB022</strain>
    </source>
</reference>
<accession>A0A266Q3R6</accession>
<organism evidence="6 7">
    <name type="scientific">Cellvibrio mixtus</name>
    <dbReference type="NCBI Taxonomy" id="39650"/>
    <lineage>
        <taxon>Bacteria</taxon>
        <taxon>Pseudomonadati</taxon>
        <taxon>Pseudomonadota</taxon>
        <taxon>Gammaproteobacteria</taxon>
        <taxon>Cellvibrionales</taxon>
        <taxon>Cellvibrionaceae</taxon>
        <taxon>Cellvibrio</taxon>
    </lineage>
</organism>
<proteinExistence type="inferred from homology"/>
<evidence type="ECO:0000259" key="5">
    <source>
        <dbReference type="Pfam" id="PF17101"/>
    </source>
</evidence>
<keyword evidence="7" id="KW-1185">Reference proteome</keyword>
<protein>
    <submittedName>
        <fullName evidence="6">Capsular biosynthesis protein</fullName>
    </submittedName>
</protein>
<sequence>MAGLMDCEPIDAVILWVDGADPEHAAKLNRYLQSIGGVRPAAADKTRFHNAGEIDYCVTSLLKFAPWLRTIYIVTDNQRPLLMDKIEGSVFAQQVQVVDHSVIFSGYEDCLPSFNSMAISSLLWRIPGLAEQFLYLNDDFVLIRPVAPDDFFSEGKVVLRGRWKLLGSAIPGNRLVKTIRKLFSARQKKSRVSFWGLQQQCAELLGYRWCYFRLPHVPHAWRRSSWEQIFAQFPEAMLKNINSRLRSGDQYVPEGVSAHYHVIHELAVTQSVCTNLQLKPSIQSLWRIKTKLHSTECNERVVFACVQSIETASLKKQQLIFAWLDQRVGRLEDLLT</sequence>
<evidence type="ECO:0000256" key="2">
    <source>
        <dbReference type="ARBA" id="ARBA00022679"/>
    </source>
</evidence>
<name>A0A266Q3R6_9GAMM</name>
<dbReference type="EMBL" id="NHNI01000002">
    <property type="protein sequence ID" value="OZY84482.1"/>
    <property type="molecule type" value="Genomic_DNA"/>
</dbReference>
<dbReference type="Pfam" id="PF17101">
    <property type="entry name" value="Stealth_CR1"/>
    <property type="match status" value="1"/>
</dbReference>
<evidence type="ECO:0000256" key="3">
    <source>
        <dbReference type="ARBA" id="ARBA00023169"/>
    </source>
</evidence>
<dbReference type="AlphaFoldDB" id="A0A266Q3R6"/>
<evidence type="ECO:0000256" key="1">
    <source>
        <dbReference type="ARBA" id="ARBA00007583"/>
    </source>
</evidence>
<dbReference type="Proteomes" id="UP000216101">
    <property type="component" value="Unassembled WGS sequence"/>
</dbReference>
<dbReference type="InterPro" id="IPR047141">
    <property type="entry name" value="Stealth"/>
</dbReference>
<dbReference type="InterPro" id="IPR031358">
    <property type="entry name" value="Stealth_CR1"/>
</dbReference>
<comment type="similarity">
    <text evidence="1">Belongs to the stealth family.</text>
</comment>
<dbReference type="PANTHER" id="PTHR24045:SF0">
    <property type="entry name" value="N-ACETYLGLUCOSAMINE-1-PHOSPHOTRANSFERASE SUBUNITS ALPHA_BETA"/>
    <property type="match status" value="1"/>
</dbReference>
<feature type="domain" description="Stealth protein CR2 conserved region 2" evidence="4">
    <location>
        <begin position="47"/>
        <end position="155"/>
    </location>
</feature>
<evidence type="ECO:0000313" key="6">
    <source>
        <dbReference type="EMBL" id="OZY84482.1"/>
    </source>
</evidence>
<dbReference type="InterPro" id="IPR021520">
    <property type="entry name" value="Stealth_CR2"/>
</dbReference>
<dbReference type="GO" id="GO:0016772">
    <property type="term" value="F:transferase activity, transferring phosphorus-containing groups"/>
    <property type="evidence" value="ECO:0007669"/>
    <property type="project" value="InterPro"/>
</dbReference>
<evidence type="ECO:0000259" key="4">
    <source>
        <dbReference type="Pfam" id="PF11380"/>
    </source>
</evidence>
<gene>
    <name evidence="6" type="ORF">CBP51_14865</name>
</gene>
<evidence type="ECO:0000313" key="7">
    <source>
        <dbReference type="Proteomes" id="UP000216101"/>
    </source>
</evidence>
<comment type="caution">
    <text evidence="6">The sequence shown here is derived from an EMBL/GenBank/DDBJ whole genome shotgun (WGS) entry which is preliminary data.</text>
</comment>
<dbReference type="PANTHER" id="PTHR24045">
    <property type="match status" value="1"/>
</dbReference>